<dbReference type="EMBL" id="CP038149">
    <property type="protein sequence ID" value="QBQ99278.1"/>
    <property type="molecule type" value="Genomic_DNA"/>
</dbReference>
<protein>
    <submittedName>
        <fullName evidence="1">DUF2827 domain-containing protein</fullName>
    </submittedName>
</protein>
<gene>
    <name evidence="1" type="ORF">E1956_18930</name>
</gene>
<dbReference type="Proteomes" id="UP000295727">
    <property type="component" value="Chromosome 2"/>
</dbReference>
<keyword evidence="2" id="KW-1185">Reference proteome</keyword>
<evidence type="ECO:0000313" key="1">
    <source>
        <dbReference type="EMBL" id="QBQ99278.1"/>
    </source>
</evidence>
<reference evidence="1 2" key="1">
    <citation type="submission" date="2019-03" db="EMBL/GenBank/DDBJ databases">
        <title>Paraburkholderia sp. 7MH5, isolated from subtropical forest soil.</title>
        <authorList>
            <person name="Gao Z.-H."/>
            <person name="Qiu L.-H."/>
        </authorList>
    </citation>
    <scope>NUCLEOTIDE SEQUENCE [LARGE SCALE GENOMIC DNA]</scope>
    <source>
        <strain evidence="1 2">7MH5</strain>
    </source>
</reference>
<dbReference type="OrthoDB" id="1627328at2"/>
<dbReference type="AlphaFoldDB" id="A0A4P7CTE7"/>
<evidence type="ECO:0000313" key="2">
    <source>
        <dbReference type="Proteomes" id="UP000295727"/>
    </source>
</evidence>
<dbReference type="KEGG" id="ppai:E1956_18930"/>
<organism evidence="1 2">
    <name type="scientific">Paraburkholderia pallida</name>
    <dbReference type="NCBI Taxonomy" id="2547399"/>
    <lineage>
        <taxon>Bacteria</taxon>
        <taxon>Pseudomonadati</taxon>
        <taxon>Pseudomonadota</taxon>
        <taxon>Betaproteobacteria</taxon>
        <taxon>Burkholderiales</taxon>
        <taxon>Burkholderiaceae</taxon>
        <taxon>Paraburkholderia</taxon>
    </lineage>
</organism>
<dbReference type="RefSeq" id="WP_134751881.1">
    <property type="nucleotide sequence ID" value="NZ_CP038149.1"/>
</dbReference>
<sequence length="393" mass="44573">MNTPETATPRHSSRQRRATAARQGLKAGVSLYVRKGEQSLWENGVFQNCLFLVMLLRQVASIGEVYLVIGGSDGEVDDARRFIGDAHMPIIDMANAASRLDLMIEMSARLDGAWMARFRDRGGKIVSMRVGNDYAIDIERMIFNRRQEALLPGEPFDEIWTLAEYETTCVPYYRSVLRASVRIMPHLWSPSVLRRAAAARRFGYEPGQGRWRVGIFEPNLGTIKTSQIPLLCCESAHRANPDLLEHVWAFNTAKLAGNAGFRSFWNSLDMVRHGVASIEARYPFYLLMERHVNAVITHQWENAQNYLYYEALHGGYPLVHNSHLIGNCGYRYHDFDCEEGGRALMQAFATHDANLASYRRDAKAFLATLHPENEHNVRTYGAAIDALFKKESV</sequence>
<dbReference type="Pfam" id="PF10933">
    <property type="entry name" value="DUF2827"/>
    <property type="match status" value="1"/>
</dbReference>
<name>A0A4P7CTE7_9BURK</name>
<dbReference type="InterPro" id="IPR021234">
    <property type="entry name" value="DUF2827"/>
</dbReference>
<proteinExistence type="predicted"/>
<accession>A0A4P7CTE7</accession>